<dbReference type="GO" id="GO:0051287">
    <property type="term" value="F:NAD binding"/>
    <property type="evidence" value="ECO:0007669"/>
    <property type="project" value="InterPro"/>
</dbReference>
<dbReference type="GO" id="GO:0006099">
    <property type="term" value="P:tricarboxylic acid cycle"/>
    <property type="evidence" value="ECO:0007669"/>
    <property type="project" value="UniProtKB-KW"/>
</dbReference>
<dbReference type="SUPFAM" id="SSF53659">
    <property type="entry name" value="Isocitrate/Isopropylmalate dehydrogenase-like"/>
    <property type="match status" value="1"/>
</dbReference>
<sequence length="414" mass="45796">YFSLEIHLLPRKNLVAPPARYGGRHTVTLIPGDGIGPELAKHVCELFRFCCVPVDFEVVNVDSTKTSEDDINNAIMAIRRNGVALKGNIETNHNLPPSHKSRNTLCLCSSSSLQYHSGSVRQCDAQPVPARSEDAPQKHRHHNNQGKHGGRSVPGVVECLKIITRTKSLRIADYAFRTAREKGRRRVTAIHKANIMKLGDGLFLECCKEVASGYPEITFNSMIVDNTTMQLVSRPQQFDVMVMPNLYGNVVSNVCAGLVGGPGLVPGANYGENYAVFETGTRNTGKSIANKNTANPTAMLLASCLLLDHLKLHGYASMIRKAILSTITDSQVRFDQCYMQFVGGIQLLLLCPALYFDITLNMLSPLCSSCTLLIWEVRAPHLKWSSPSWMQSRAVDLAHRDTRNQMTVRLHLSL</sequence>
<name>A0A3P9DNH4_9CICH</name>
<dbReference type="GO" id="GO:0016616">
    <property type="term" value="F:oxidoreductase activity, acting on the CH-OH group of donors, NAD or NADP as acceptor"/>
    <property type="evidence" value="ECO:0007669"/>
    <property type="project" value="InterPro"/>
</dbReference>
<reference evidence="6" key="3">
    <citation type="submission" date="2025-09" db="UniProtKB">
        <authorList>
            <consortium name="Ensembl"/>
        </authorList>
    </citation>
    <scope>IDENTIFICATION</scope>
</reference>
<dbReference type="GO" id="GO:0000287">
    <property type="term" value="F:magnesium ion binding"/>
    <property type="evidence" value="ECO:0007669"/>
    <property type="project" value="InterPro"/>
</dbReference>
<reference evidence="6 7" key="1">
    <citation type="journal article" date="2014" name="Nature">
        <title>The genomic substrate for adaptive radiation in African cichlid fish.</title>
        <authorList>
            <person name="Brawand D."/>
            <person name="Wagner C.E."/>
            <person name="Li Y.I."/>
            <person name="Malinsky M."/>
            <person name="Keller I."/>
            <person name="Fan S."/>
            <person name="Simakov O."/>
            <person name="Ng A.Y."/>
            <person name="Lim Z.W."/>
            <person name="Bezault E."/>
            <person name="Turner-Maier J."/>
            <person name="Johnson J."/>
            <person name="Alcazar R."/>
            <person name="Noh H.J."/>
            <person name="Russell P."/>
            <person name="Aken B."/>
            <person name="Alfoldi J."/>
            <person name="Amemiya C."/>
            <person name="Azzouzi N."/>
            <person name="Baroiller J.F."/>
            <person name="Barloy-Hubler F."/>
            <person name="Berlin A."/>
            <person name="Bloomquist R."/>
            <person name="Carleton K.L."/>
            <person name="Conte M.A."/>
            <person name="D'Cotta H."/>
            <person name="Eshel O."/>
            <person name="Gaffney L."/>
            <person name="Galibert F."/>
            <person name="Gante H.F."/>
            <person name="Gnerre S."/>
            <person name="Greuter L."/>
            <person name="Guyon R."/>
            <person name="Haddad N.S."/>
            <person name="Haerty W."/>
            <person name="Harris R.M."/>
            <person name="Hofmann H.A."/>
            <person name="Hourlier T."/>
            <person name="Hulata G."/>
            <person name="Jaffe D.B."/>
            <person name="Lara M."/>
            <person name="Lee A.P."/>
            <person name="MacCallum I."/>
            <person name="Mwaiko S."/>
            <person name="Nikaido M."/>
            <person name="Nishihara H."/>
            <person name="Ozouf-Costaz C."/>
            <person name="Penman D.J."/>
            <person name="Przybylski D."/>
            <person name="Rakotomanga M."/>
            <person name="Renn S.C.P."/>
            <person name="Ribeiro F.J."/>
            <person name="Ron M."/>
            <person name="Salzburger W."/>
            <person name="Sanchez-Pulido L."/>
            <person name="Santos M.E."/>
            <person name="Searle S."/>
            <person name="Sharpe T."/>
            <person name="Swofford R."/>
            <person name="Tan F.J."/>
            <person name="Williams L."/>
            <person name="Young S."/>
            <person name="Yin S."/>
            <person name="Okada N."/>
            <person name="Kocher T.D."/>
            <person name="Miska E.A."/>
            <person name="Lander E.S."/>
            <person name="Venkatesh B."/>
            <person name="Fernald R.D."/>
            <person name="Meyer A."/>
            <person name="Ponting C.P."/>
            <person name="Streelman J.T."/>
            <person name="Lindblad-Toh K."/>
            <person name="Seehausen O."/>
            <person name="Di Palma F."/>
        </authorList>
    </citation>
    <scope>NUCLEOTIDE SEQUENCE</scope>
</reference>
<evidence type="ECO:0000256" key="1">
    <source>
        <dbReference type="ARBA" id="ARBA00007769"/>
    </source>
</evidence>
<feature type="domain" description="Isopropylmalate dehydrogenase-like" evidence="5">
    <location>
        <begin position="26"/>
        <end position="342"/>
    </location>
</feature>
<dbReference type="PROSITE" id="PS00470">
    <property type="entry name" value="IDH_IMDH"/>
    <property type="match status" value="1"/>
</dbReference>
<dbReference type="Ensembl" id="ENSMZET00005037015.1">
    <property type="protein sequence ID" value="ENSMZEP00005035752.1"/>
    <property type="gene ID" value="ENSMZEG00005026700.1"/>
</dbReference>
<dbReference type="SMART" id="SM01329">
    <property type="entry name" value="Iso_dh"/>
    <property type="match status" value="1"/>
</dbReference>
<dbReference type="AlphaFoldDB" id="A0A3P9DNH4"/>
<evidence type="ECO:0000256" key="3">
    <source>
        <dbReference type="ARBA" id="ARBA00022532"/>
    </source>
</evidence>
<keyword evidence="3" id="KW-0816">Tricarboxylic acid cycle</keyword>
<evidence type="ECO:0000256" key="2">
    <source>
        <dbReference type="ARBA" id="ARBA00011525"/>
    </source>
</evidence>
<organism evidence="6 7">
    <name type="scientific">Maylandia zebra</name>
    <name type="common">zebra mbuna</name>
    <dbReference type="NCBI Taxonomy" id="106582"/>
    <lineage>
        <taxon>Eukaryota</taxon>
        <taxon>Metazoa</taxon>
        <taxon>Chordata</taxon>
        <taxon>Craniata</taxon>
        <taxon>Vertebrata</taxon>
        <taxon>Euteleostomi</taxon>
        <taxon>Actinopterygii</taxon>
        <taxon>Neopterygii</taxon>
        <taxon>Teleostei</taxon>
        <taxon>Neoteleostei</taxon>
        <taxon>Acanthomorphata</taxon>
        <taxon>Ovalentaria</taxon>
        <taxon>Cichlomorphae</taxon>
        <taxon>Cichliformes</taxon>
        <taxon>Cichlidae</taxon>
        <taxon>African cichlids</taxon>
        <taxon>Pseudocrenilabrinae</taxon>
        <taxon>Haplochromini</taxon>
        <taxon>Maylandia</taxon>
        <taxon>Maylandia zebra complex</taxon>
    </lineage>
</organism>
<feature type="region of interest" description="Disordered" evidence="4">
    <location>
        <begin position="124"/>
        <end position="151"/>
    </location>
</feature>
<dbReference type="InterPro" id="IPR019818">
    <property type="entry name" value="IsoCit/isopropylmalate_DH_CS"/>
</dbReference>
<dbReference type="GO" id="GO:0006102">
    <property type="term" value="P:isocitrate metabolic process"/>
    <property type="evidence" value="ECO:0007669"/>
    <property type="project" value="TreeGrafter"/>
</dbReference>
<dbReference type="InterPro" id="IPR024084">
    <property type="entry name" value="IsoPropMal-DH-like_dom"/>
</dbReference>
<dbReference type="Proteomes" id="UP000265160">
    <property type="component" value="LG20"/>
</dbReference>
<dbReference type="Pfam" id="PF00180">
    <property type="entry name" value="Iso_dh"/>
    <property type="match status" value="1"/>
</dbReference>
<comment type="similarity">
    <text evidence="1">Belongs to the isocitrate and isopropylmalate dehydrogenases family.</text>
</comment>
<dbReference type="GO" id="GO:0005739">
    <property type="term" value="C:mitochondrion"/>
    <property type="evidence" value="ECO:0007669"/>
    <property type="project" value="TreeGrafter"/>
</dbReference>
<reference evidence="6" key="2">
    <citation type="submission" date="2025-08" db="UniProtKB">
        <authorList>
            <consortium name="Ensembl"/>
        </authorList>
    </citation>
    <scope>IDENTIFICATION</scope>
</reference>
<dbReference type="PANTHER" id="PTHR11835:SF60">
    <property type="entry name" value="ISOCITRATE DEHYDROGENASE [NAD] SUBUNIT, MITOCHONDRIAL"/>
    <property type="match status" value="1"/>
</dbReference>
<dbReference type="GeneTree" id="ENSGT00950000182989"/>
<evidence type="ECO:0000256" key="4">
    <source>
        <dbReference type="SAM" id="MobiDB-lite"/>
    </source>
</evidence>
<keyword evidence="7" id="KW-1185">Reference proteome</keyword>
<protein>
    <submittedName>
        <fullName evidence="6">Isocitrate dehydrogenase (NAD(+)) 3 non-catalytic subunit gamma</fullName>
    </submittedName>
</protein>
<dbReference type="STRING" id="106582.ENSMZEP00005035752"/>
<dbReference type="Gene3D" id="3.40.718.10">
    <property type="entry name" value="Isopropylmalate Dehydrogenase"/>
    <property type="match status" value="1"/>
</dbReference>
<evidence type="ECO:0000259" key="5">
    <source>
        <dbReference type="SMART" id="SM01329"/>
    </source>
</evidence>
<comment type="subunit">
    <text evidence="2">Heterooligomer of subunits alpha (IDH3A), beta (IDH3B), and gamma (IDH3G) in the apparent ratio of 2:1:1. The heterodimer containing one IDH3A and one IDH3B subunit and the heterodimer containing one IDH3A and one IDH3G subunit assemble into a heterotetramer (which contains two subunits of IDH3A, one of IDH3B and one of IDH3G) and further into the heterooctamer.</text>
</comment>
<evidence type="ECO:0000313" key="7">
    <source>
        <dbReference type="Proteomes" id="UP000265160"/>
    </source>
</evidence>
<feature type="compositionally biased region" description="Basic residues" evidence="4">
    <location>
        <begin position="138"/>
        <end position="150"/>
    </location>
</feature>
<accession>A0A3P9DNH4</accession>
<dbReference type="PANTHER" id="PTHR11835">
    <property type="entry name" value="DECARBOXYLATING DEHYDROGENASES-ISOCITRATE, ISOPROPYLMALATE, TARTRATE"/>
    <property type="match status" value="1"/>
</dbReference>
<proteinExistence type="inferred from homology"/>
<evidence type="ECO:0000313" key="6">
    <source>
        <dbReference type="Ensembl" id="ENSMZEP00005035752.1"/>
    </source>
</evidence>